<keyword evidence="3" id="KW-0804">Transcription</keyword>
<dbReference type="SMART" id="SM00347">
    <property type="entry name" value="HTH_MARR"/>
    <property type="match status" value="1"/>
</dbReference>
<dbReference type="AlphaFoldDB" id="A0A7X0VE72"/>
<evidence type="ECO:0000256" key="2">
    <source>
        <dbReference type="ARBA" id="ARBA00023125"/>
    </source>
</evidence>
<dbReference type="InterPro" id="IPR000835">
    <property type="entry name" value="HTH_MarR-typ"/>
</dbReference>
<dbReference type="Pfam" id="PF12802">
    <property type="entry name" value="MarR_2"/>
    <property type="match status" value="1"/>
</dbReference>
<dbReference type="InterPro" id="IPR039422">
    <property type="entry name" value="MarR/SlyA-like"/>
</dbReference>
<dbReference type="GO" id="GO:0003677">
    <property type="term" value="F:DNA binding"/>
    <property type="evidence" value="ECO:0007669"/>
    <property type="project" value="UniProtKB-KW"/>
</dbReference>
<keyword evidence="2" id="KW-0238">DNA-binding</keyword>
<evidence type="ECO:0000313" key="5">
    <source>
        <dbReference type="EMBL" id="MBB6670436.1"/>
    </source>
</evidence>
<evidence type="ECO:0000256" key="3">
    <source>
        <dbReference type="ARBA" id="ARBA00023163"/>
    </source>
</evidence>
<comment type="caution">
    <text evidence="5">The sequence shown here is derived from an EMBL/GenBank/DDBJ whole genome shotgun (WGS) entry which is preliminary data.</text>
</comment>
<name>A0A7X0VE72_9BACL</name>
<gene>
    <name evidence="5" type="ORF">H7C19_07020</name>
</gene>
<proteinExistence type="predicted"/>
<dbReference type="PROSITE" id="PS50995">
    <property type="entry name" value="HTH_MARR_2"/>
    <property type="match status" value="1"/>
</dbReference>
<protein>
    <submittedName>
        <fullName evidence="5">MarR family transcriptional regulator</fullName>
    </submittedName>
</protein>
<dbReference type="SUPFAM" id="SSF46785">
    <property type="entry name" value="Winged helix' DNA-binding domain"/>
    <property type="match status" value="1"/>
</dbReference>
<keyword evidence="6" id="KW-1185">Reference proteome</keyword>
<dbReference type="GO" id="GO:0006950">
    <property type="term" value="P:response to stress"/>
    <property type="evidence" value="ECO:0007669"/>
    <property type="project" value="TreeGrafter"/>
</dbReference>
<evidence type="ECO:0000313" key="6">
    <source>
        <dbReference type="Proteomes" id="UP000547209"/>
    </source>
</evidence>
<organism evidence="5 6">
    <name type="scientific">Cohnella nanjingensis</name>
    <dbReference type="NCBI Taxonomy" id="1387779"/>
    <lineage>
        <taxon>Bacteria</taxon>
        <taxon>Bacillati</taxon>
        <taxon>Bacillota</taxon>
        <taxon>Bacilli</taxon>
        <taxon>Bacillales</taxon>
        <taxon>Paenibacillaceae</taxon>
        <taxon>Cohnella</taxon>
    </lineage>
</organism>
<dbReference type="InterPro" id="IPR036390">
    <property type="entry name" value="WH_DNA-bd_sf"/>
</dbReference>
<accession>A0A7X0VE72</accession>
<evidence type="ECO:0000256" key="1">
    <source>
        <dbReference type="ARBA" id="ARBA00023015"/>
    </source>
</evidence>
<reference evidence="5 6" key="1">
    <citation type="submission" date="2020-08" db="EMBL/GenBank/DDBJ databases">
        <title>Cohnella phylogeny.</title>
        <authorList>
            <person name="Dunlap C."/>
        </authorList>
    </citation>
    <scope>NUCLEOTIDE SEQUENCE [LARGE SCALE GENOMIC DNA]</scope>
    <source>
        <strain evidence="5 6">DSM 28246</strain>
    </source>
</reference>
<dbReference type="PANTHER" id="PTHR33164">
    <property type="entry name" value="TRANSCRIPTIONAL REGULATOR, MARR FAMILY"/>
    <property type="match status" value="1"/>
</dbReference>
<keyword evidence="1" id="KW-0805">Transcription regulation</keyword>
<dbReference type="PRINTS" id="PR00598">
    <property type="entry name" value="HTHMARR"/>
</dbReference>
<dbReference type="RefSeq" id="WP_185141861.1">
    <property type="nucleotide sequence ID" value="NZ_JACJVP010000007.1"/>
</dbReference>
<dbReference type="InterPro" id="IPR036388">
    <property type="entry name" value="WH-like_DNA-bd_sf"/>
</dbReference>
<dbReference type="InterPro" id="IPR023187">
    <property type="entry name" value="Tscrpt_reg_MarR-type_CS"/>
</dbReference>
<dbReference type="EMBL" id="JACJVP010000007">
    <property type="protein sequence ID" value="MBB6670436.1"/>
    <property type="molecule type" value="Genomic_DNA"/>
</dbReference>
<dbReference type="PANTHER" id="PTHR33164:SF43">
    <property type="entry name" value="HTH-TYPE TRANSCRIPTIONAL REPRESSOR YETL"/>
    <property type="match status" value="1"/>
</dbReference>
<evidence type="ECO:0000259" key="4">
    <source>
        <dbReference type="PROSITE" id="PS50995"/>
    </source>
</evidence>
<dbReference type="GO" id="GO:0003700">
    <property type="term" value="F:DNA-binding transcription factor activity"/>
    <property type="evidence" value="ECO:0007669"/>
    <property type="project" value="InterPro"/>
</dbReference>
<sequence>MKEIQRYVTLQPLEVETFFAMVDATAALIGVSEKYWHAQGLNGARIRMLVEIAKAGGVILPSDLAARIGVTKPNVSVLLAPLEEAGYIQSSSHPEDGRKRRIALTAEGERLLFEALPGNRAVVSERMGRLSEPEMRQLLALFAKLREEAD</sequence>
<dbReference type="PROSITE" id="PS01117">
    <property type="entry name" value="HTH_MARR_1"/>
    <property type="match status" value="1"/>
</dbReference>
<dbReference type="Gene3D" id="1.10.10.10">
    <property type="entry name" value="Winged helix-like DNA-binding domain superfamily/Winged helix DNA-binding domain"/>
    <property type="match status" value="1"/>
</dbReference>
<dbReference type="Proteomes" id="UP000547209">
    <property type="component" value="Unassembled WGS sequence"/>
</dbReference>
<feature type="domain" description="HTH marR-type" evidence="4">
    <location>
        <begin position="14"/>
        <end position="147"/>
    </location>
</feature>